<comment type="caution">
    <text evidence="5">The sequence shown here is derived from an EMBL/GenBank/DDBJ whole genome shotgun (WGS) entry which is preliminary data.</text>
</comment>
<dbReference type="InterPro" id="IPR036069">
    <property type="entry name" value="DUF34/NIF3_sf"/>
</dbReference>
<dbReference type="NCBIfam" id="TIGR00486">
    <property type="entry name" value="YbgI_SA1388"/>
    <property type="match status" value="1"/>
</dbReference>
<dbReference type="Gene3D" id="3.40.1390.30">
    <property type="entry name" value="NIF3 (NGG1p interacting factor 3)-like"/>
    <property type="match status" value="2"/>
</dbReference>
<dbReference type="FunFam" id="3.40.1390.30:FF:000002">
    <property type="entry name" value="Nif3-like dinuclear metal center protein"/>
    <property type="match status" value="1"/>
</dbReference>
<feature type="binding site" evidence="4">
    <location>
        <position position="101"/>
    </location>
    <ligand>
        <name>a divalent metal cation</name>
        <dbReference type="ChEBI" id="CHEBI:60240"/>
        <label>1</label>
    </ligand>
</feature>
<feature type="binding site" evidence="4">
    <location>
        <position position="224"/>
    </location>
    <ligand>
        <name>a divalent metal cation</name>
        <dbReference type="ChEBI" id="CHEBI:60240"/>
        <label>1</label>
    </ligand>
</feature>
<dbReference type="EMBL" id="MCSI01000123">
    <property type="protein sequence ID" value="PME63028.1"/>
    <property type="molecule type" value="Genomic_DNA"/>
</dbReference>
<accession>A0A2N7BTA0</accession>
<keyword evidence="3 4" id="KW-0479">Metal-binding</keyword>
<evidence type="ECO:0000256" key="1">
    <source>
        <dbReference type="ARBA" id="ARBA00006964"/>
    </source>
</evidence>
<dbReference type="SUPFAM" id="SSF102705">
    <property type="entry name" value="NIF3 (NGG1p interacting factor 3)-like"/>
    <property type="match status" value="1"/>
</dbReference>
<organism evidence="5 6">
    <name type="scientific">Vibrio lentus</name>
    <dbReference type="NCBI Taxonomy" id="136468"/>
    <lineage>
        <taxon>Bacteria</taxon>
        <taxon>Pseudomonadati</taxon>
        <taxon>Pseudomonadota</taxon>
        <taxon>Gammaproteobacteria</taxon>
        <taxon>Vibrionales</taxon>
        <taxon>Vibrionaceae</taxon>
        <taxon>Vibrio</taxon>
    </lineage>
</organism>
<protein>
    <recommendedName>
        <fullName evidence="2">GTP cyclohydrolase 1 type 2 homolog</fullName>
    </recommendedName>
</protein>
<dbReference type="GO" id="GO:0046872">
    <property type="term" value="F:metal ion binding"/>
    <property type="evidence" value="ECO:0007669"/>
    <property type="project" value="UniProtKB-KW"/>
</dbReference>
<dbReference type="RefSeq" id="WP_102267245.1">
    <property type="nucleotide sequence ID" value="NZ_MCSH01000119.1"/>
</dbReference>
<reference evidence="6" key="1">
    <citation type="submission" date="2016-07" db="EMBL/GenBank/DDBJ databases">
        <title>Nontailed viruses are major unrecognized killers of bacteria in the ocean.</title>
        <authorList>
            <person name="Kauffman K."/>
            <person name="Hussain F."/>
            <person name="Yang J."/>
            <person name="Arevalo P."/>
            <person name="Brown J."/>
            <person name="Cutler M."/>
            <person name="Kelly L."/>
            <person name="Polz M.F."/>
        </authorList>
    </citation>
    <scope>NUCLEOTIDE SEQUENCE [LARGE SCALE GENOMIC DNA]</scope>
    <source>
        <strain evidence="6">10N.286.55.C1</strain>
    </source>
</reference>
<dbReference type="Pfam" id="PF01784">
    <property type="entry name" value="DUF34_NIF3"/>
    <property type="match status" value="1"/>
</dbReference>
<dbReference type="PANTHER" id="PTHR13799">
    <property type="entry name" value="NGG1 INTERACTING FACTOR 3"/>
    <property type="match status" value="1"/>
</dbReference>
<sequence length="252" mass="27818">MNNLQLEKLLNEKLQPQQIKDYCPNGLQVEGASEVKRIITGVTASQALIDKAVELNADALLVHHGFFWKGESEAIRGMKGKRIRTLIKNDINLLGYHLPLDIHPELGNNAKLAELLDIEVEGGLEGHPQSVAMFGKLSAPMTGAEFAEKIDQALNRKPLHIAPENQDKMITTVGWCTGGGQDYIELAASQGIDAFISGEISERTTYSAREQDIHYFAAGHHATERYGVKALGEWLAKEHNLDVEFIDIDNPV</sequence>
<proteinExistence type="inferred from homology"/>
<comment type="similarity">
    <text evidence="1">Belongs to the GTP cyclohydrolase I type 2/NIF3 family.</text>
</comment>
<evidence type="ECO:0000256" key="2">
    <source>
        <dbReference type="ARBA" id="ARBA00022112"/>
    </source>
</evidence>
<evidence type="ECO:0000256" key="3">
    <source>
        <dbReference type="ARBA" id="ARBA00022723"/>
    </source>
</evidence>
<dbReference type="AlphaFoldDB" id="A0A2N7BTA0"/>
<evidence type="ECO:0000313" key="5">
    <source>
        <dbReference type="EMBL" id="PME63028.1"/>
    </source>
</evidence>
<dbReference type="InterPro" id="IPR002678">
    <property type="entry name" value="DUF34/NIF3"/>
</dbReference>
<gene>
    <name evidence="5" type="ORF">BCV30_09595</name>
</gene>
<feature type="binding site" evidence="4">
    <location>
        <position position="64"/>
    </location>
    <ligand>
        <name>a divalent metal cation</name>
        <dbReference type="ChEBI" id="CHEBI:60240"/>
        <label>2</label>
    </ligand>
</feature>
<evidence type="ECO:0000313" key="6">
    <source>
        <dbReference type="Proteomes" id="UP000235778"/>
    </source>
</evidence>
<name>A0A2N7BTA0_9VIBR</name>
<dbReference type="Proteomes" id="UP000235778">
    <property type="component" value="Unassembled WGS sequence"/>
</dbReference>
<dbReference type="GO" id="GO:0005737">
    <property type="term" value="C:cytoplasm"/>
    <property type="evidence" value="ECO:0007669"/>
    <property type="project" value="TreeGrafter"/>
</dbReference>
<feature type="binding site" evidence="4">
    <location>
        <position position="63"/>
    </location>
    <ligand>
        <name>a divalent metal cation</name>
        <dbReference type="ChEBI" id="CHEBI:60240"/>
        <label>1</label>
    </ligand>
</feature>
<evidence type="ECO:0000256" key="4">
    <source>
        <dbReference type="PIRSR" id="PIRSR602678-1"/>
    </source>
</evidence>
<feature type="binding site" evidence="4">
    <location>
        <position position="220"/>
    </location>
    <ligand>
        <name>a divalent metal cation</name>
        <dbReference type="ChEBI" id="CHEBI:60240"/>
        <label>1</label>
    </ligand>
</feature>
<dbReference type="PANTHER" id="PTHR13799:SF14">
    <property type="entry name" value="GTP CYCLOHYDROLASE 1 TYPE 2 HOMOLOG"/>
    <property type="match status" value="1"/>
</dbReference>